<dbReference type="Gene3D" id="3.30.40.10">
    <property type="entry name" value="Zinc/RING finger domain, C3HC4 (zinc finger)"/>
    <property type="match status" value="1"/>
</dbReference>
<dbReference type="GO" id="GO:0005737">
    <property type="term" value="C:cytoplasm"/>
    <property type="evidence" value="ECO:0007669"/>
    <property type="project" value="UniProtKB-SubCell"/>
</dbReference>
<feature type="region of interest" description="Disordered" evidence="11">
    <location>
        <begin position="1"/>
        <end position="82"/>
    </location>
</feature>
<feature type="compositionally biased region" description="Low complexity" evidence="11">
    <location>
        <begin position="665"/>
        <end position="675"/>
    </location>
</feature>
<proteinExistence type="inferred from homology"/>
<evidence type="ECO:0000259" key="12">
    <source>
        <dbReference type="PROSITE" id="PS50089"/>
    </source>
</evidence>
<keyword evidence="6" id="KW-0862">Zinc</keyword>
<dbReference type="CDD" id="cd16536">
    <property type="entry name" value="RING-HC_RNF10"/>
    <property type="match status" value="1"/>
</dbReference>
<keyword evidence="14" id="KW-1185">Reference proteome</keyword>
<feature type="region of interest" description="Disordered" evidence="11">
    <location>
        <begin position="712"/>
        <end position="741"/>
    </location>
</feature>
<gene>
    <name evidence="13" type="ORF">PVAND_006129</name>
</gene>
<dbReference type="InterPro" id="IPR039739">
    <property type="entry name" value="MAG2/RNF10"/>
</dbReference>
<dbReference type="SUPFAM" id="SSF57850">
    <property type="entry name" value="RING/U-box"/>
    <property type="match status" value="1"/>
</dbReference>
<dbReference type="EMBL" id="JADBJN010000002">
    <property type="protein sequence ID" value="KAG5676281.1"/>
    <property type="molecule type" value="Genomic_DNA"/>
</dbReference>
<dbReference type="GO" id="GO:0000976">
    <property type="term" value="F:transcription cis-regulatory region binding"/>
    <property type="evidence" value="ECO:0007669"/>
    <property type="project" value="TreeGrafter"/>
</dbReference>
<dbReference type="PROSITE" id="PS00518">
    <property type="entry name" value="ZF_RING_1"/>
    <property type="match status" value="1"/>
</dbReference>
<reference evidence="13" key="1">
    <citation type="submission" date="2021-03" db="EMBL/GenBank/DDBJ databases">
        <title>Chromosome level genome of the anhydrobiotic midge Polypedilum vanderplanki.</title>
        <authorList>
            <person name="Yoshida Y."/>
            <person name="Kikawada T."/>
            <person name="Gusev O."/>
        </authorList>
    </citation>
    <scope>NUCLEOTIDE SEQUENCE</scope>
    <source>
        <strain evidence="13">NIAS01</strain>
        <tissue evidence="13">Whole body or cell culture</tissue>
    </source>
</reference>
<dbReference type="SMART" id="SM00184">
    <property type="entry name" value="RING"/>
    <property type="match status" value="1"/>
</dbReference>
<comment type="subcellular location">
    <subcellularLocation>
        <location evidence="1">Cytoplasm</location>
    </subcellularLocation>
</comment>
<dbReference type="PANTHER" id="PTHR12983">
    <property type="entry name" value="RING FINGER 10 FAMILY MEMBER"/>
    <property type="match status" value="1"/>
</dbReference>
<keyword evidence="10" id="KW-0175">Coiled coil</keyword>
<evidence type="ECO:0000256" key="5">
    <source>
        <dbReference type="ARBA" id="ARBA00022771"/>
    </source>
</evidence>
<dbReference type="PANTHER" id="PTHR12983:SF9">
    <property type="entry name" value="E3 UBIQUITIN-PROTEIN LIGASE RNF10"/>
    <property type="match status" value="1"/>
</dbReference>
<dbReference type="InterPro" id="IPR017907">
    <property type="entry name" value="Znf_RING_CS"/>
</dbReference>
<accession>A0A9J6C266</accession>
<evidence type="ECO:0000313" key="13">
    <source>
        <dbReference type="EMBL" id="KAG5676281.1"/>
    </source>
</evidence>
<keyword evidence="3" id="KW-0963">Cytoplasm</keyword>
<evidence type="ECO:0000256" key="2">
    <source>
        <dbReference type="ARBA" id="ARBA00008117"/>
    </source>
</evidence>
<name>A0A9J6C266_POLVA</name>
<comment type="caution">
    <text evidence="13">The sequence shown here is derived from an EMBL/GenBank/DDBJ whole genome shotgun (WGS) entry which is preliminary data.</text>
</comment>
<dbReference type="AlphaFoldDB" id="A0A9J6C266"/>
<evidence type="ECO:0000256" key="10">
    <source>
        <dbReference type="SAM" id="Coils"/>
    </source>
</evidence>
<dbReference type="GO" id="GO:0008270">
    <property type="term" value="F:zinc ion binding"/>
    <property type="evidence" value="ECO:0007669"/>
    <property type="project" value="UniProtKB-KW"/>
</dbReference>
<evidence type="ECO:0000256" key="1">
    <source>
        <dbReference type="ARBA" id="ARBA00004496"/>
    </source>
</evidence>
<evidence type="ECO:0000256" key="6">
    <source>
        <dbReference type="ARBA" id="ARBA00022833"/>
    </source>
</evidence>
<dbReference type="InterPro" id="IPR001841">
    <property type="entry name" value="Znf_RING"/>
</dbReference>
<keyword evidence="4" id="KW-0479">Metal-binding</keyword>
<feature type="coiled-coil region" evidence="10">
    <location>
        <begin position="353"/>
        <end position="380"/>
    </location>
</feature>
<evidence type="ECO:0000256" key="9">
    <source>
        <dbReference type="PROSITE-ProRule" id="PRU00175"/>
    </source>
</evidence>
<feature type="region of interest" description="Disordered" evidence="11">
    <location>
        <begin position="664"/>
        <end position="688"/>
    </location>
</feature>
<dbReference type="GO" id="GO:0005634">
    <property type="term" value="C:nucleus"/>
    <property type="evidence" value="ECO:0007669"/>
    <property type="project" value="UniProtKB-ARBA"/>
</dbReference>
<dbReference type="Proteomes" id="UP001107558">
    <property type="component" value="Chromosome 2"/>
</dbReference>
<evidence type="ECO:0000256" key="3">
    <source>
        <dbReference type="ARBA" id="ARBA00022490"/>
    </source>
</evidence>
<evidence type="ECO:0000256" key="11">
    <source>
        <dbReference type="SAM" id="MobiDB-lite"/>
    </source>
</evidence>
<sequence length="741" mass="85237">MEKKRNQAARIGQTSSDFKKDVSSKQHYRRRKETFQAEYGNNNNKQQQQSVNKYRKNANNNNFFYDKRPPARKNGYSLESQNNSSFGFSSSTRLTVENNDDYELNSVFNHGSKKQNLNHLLNFHKYTKDSDDMHYRGAFSKHGYRYRVASKKYNYNKEQYLQANCQFIVKEDAKYDYKPFKITPDALVEWDQIVKILISSNEESQCPICLYPPKAARMTKCGHVFCFSCALHYLSLSDKKWRKCPICYESVYLTDLKSTTSRHIHGSYKVGDILNMELMKRERGSLFVNKANETGCNEISEFPSFSEVQENFTYSKLIMANKQEILKIIEKEIYELDFQLIEDGIDCPESIFVQQAIDLLNNKKKEIEMLIEEDEKLKNEKQYEQQVVNSFGQMTISSNISTTPSVSSTTESLDDELHSIIDEEECTLTVKDIDITSESSNSHSQHFYYYQAPNSQNIFLHSINSKMLQLMYGSLEKSPQTIRGKIVQIECCSMNEDLRKRLKYLQHLPVSSVFEVVEIEFEEGFISEDVIDVFKDDLLNRRKKRQRREREEKKREKVINEINDRQMGKMLSASAANIDICSSSQFPEYYEFQELVNESTGISDLSTSPAGLPSFANMLTSPTGHESEKLWPSLATPTSSSNATNCSNNLFFDDAKMITRIAENKASSSAKTATSVQDDHEYDDDEDECKAPVYKNNLSDALANALKSKASQFEANQNKSGGKNKKKGKKTLLFSSGMNFN</sequence>
<evidence type="ECO:0000313" key="14">
    <source>
        <dbReference type="Proteomes" id="UP001107558"/>
    </source>
</evidence>
<keyword evidence="5 9" id="KW-0863">Zinc-finger</keyword>
<feature type="domain" description="RING-type" evidence="12">
    <location>
        <begin position="206"/>
        <end position="247"/>
    </location>
</feature>
<evidence type="ECO:0000256" key="4">
    <source>
        <dbReference type="ARBA" id="ARBA00022723"/>
    </source>
</evidence>
<comment type="similarity">
    <text evidence="2">Belongs to the RNF10 family.</text>
</comment>
<dbReference type="GO" id="GO:0045944">
    <property type="term" value="P:positive regulation of transcription by RNA polymerase II"/>
    <property type="evidence" value="ECO:0007669"/>
    <property type="project" value="TreeGrafter"/>
</dbReference>
<evidence type="ECO:0000256" key="8">
    <source>
        <dbReference type="ARBA" id="ARBA00035390"/>
    </source>
</evidence>
<protein>
    <recommendedName>
        <fullName evidence="7">E3 ubiquitin-protein ligase RNF10</fullName>
    </recommendedName>
    <alternativeName>
        <fullName evidence="8">RING finger protein 10</fullName>
    </alternativeName>
</protein>
<dbReference type="InterPro" id="IPR018957">
    <property type="entry name" value="Znf_C3HC4_RING-type"/>
</dbReference>
<evidence type="ECO:0000256" key="7">
    <source>
        <dbReference type="ARBA" id="ARBA00035131"/>
    </source>
</evidence>
<dbReference type="Pfam" id="PF00097">
    <property type="entry name" value="zf-C3HC4"/>
    <property type="match status" value="1"/>
</dbReference>
<dbReference type="OrthoDB" id="10064108at2759"/>
<organism evidence="13 14">
    <name type="scientific">Polypedilum vanderplanki</name>
    <name type="common">Sleeping chironomid midge</name>
    <dbReference type="NCBI Taxonomy" id="319348"/>
    <lineage>
        <taxon>Eukaryota</taxon>
        <taxon>Metazoa</taxon>
        <taxon>Ecdysozoa</taxon>
        <taxon>Arthropoda</taxon>
        <taxon>Hexapoda</taxon>
        <taxon>Insecta</taxon>
        <taxon>Pterygota</taxon>
        <taxon>Neoptera</taxon>
        <taxon>Endopterygota</taxon>
        <taxon>Diptera</taxon>
        <taxon>Nematocera</taxon>
        <taxon>Chironomoidea</taxon>
        <taxon>Chironomidae</taxon>
        <taxon>Chironominae</taxon>
        <taxon>Polypedilum</taxon>
        <taxon>Polypedilum</taxon>
    </lineage>
</organism>
<dbReference type="PROSITE" id="PS50089">
    <property type="entry name" value="ZF_RING_2"/>
    <property type="match status" value="1"/>
</dbReference>
<dbReference type="InterPro" id="IPR013083">
    <property type="entry name" value="Znf_RING/FYVE/PHD"/>
</dbReference>